<dbReference type="EnsemblMetazoa" id="CapteT219243">
    <property type="protein sequence ID" value="CapteP219243"/>
    <property type="gene ID" value="CapteG219243"/>
</dbReference>
<evidence type="ECO:0000259" key="1">
    <source>
        <dbReference type="Pfam" id="PF14740"/>
    </source>
</evidence>
<dbReference type="PANTHER" id="PTHR22118:SF14">
    <property type="entry name" value="DYNEIN AXONEMAL ASSEMBLY FACTOR 3"/>
    <property type="match status" value="1"/>
</dbReference>
<dbReference type="HOGENOM" id="CLU_1604298_0_0_1"/>
<dbReference type="OrthoDB" id="538817at2759"/>
<keyword evidence="4" id="KW-1185">Reference proteome</keyword>
<dbReference type="AlphaFoldDB" id="R7V2R9"/>
<reference evidence="2 4" key="2">
    <citation type="journal article" date="2013" name="Nature">
        <title>Insights into bilaterian evolution from three spiralian genomes.</title>
        <authorList>
            <person name="Simakov O."/>
            <person name="Marletaz F."/>
            <person name="Cho S.J."/>
            <person name="Edsinger-Gonzales E."/>
            <person name="Havlak P."/>
            <person name="Hellsten U."/>
            <person name="Kuo D.H."/>
            <person name="Larsson T."/>
            <person name="Lv J."/>
            <person name="Arendt D."/>
            <person name="Savage R."/>
            <person name="Osoegawa K."/>
            <person name="de Jong P."/>
            <person name="Grimwood J."/>
            <person name="Chapman J.A."/>
            <person name="Shapiro H."/>
            <person name="Aerts A."/>
            <person name="Otillar R.P."/>
            <person name="Terry A.Y."/>
            <person name="Boore J.L."/>
            <person name="Grigoriev I.V."/>
            <person name="Lindberg D.R."/>
            <person name="Seaver E.C."/>
            <person name="Weisblat D.A."/>
            <person name="Putnam N.H."/>
            <person name="Rokhsar D.S."/>
        </authorList>
    </citation>
    <scope>NUCLEOTIDE SEQUENCE</scope>
    <source>
        <strain evidence="2 4">I ESC-2004</strain>
    </source>
</reference>
<evidence type="ECO:0000313" key="4">
    <source>
        <dbReference type="Proteomes" id="UP000014760"/>
    </source>
</evidence>
<name>R7V2R9_CAPTE</name>
<evidence type="ECO:0000313" key="3">
    <source>
        <dbReference type="EnsemblMetazoa" id="CapteP219243"/>
    </source>
</evidence>
<proteinExistence type="predicted"/>
<dbReference type="InterPro" id="IPR039304">
    <property type="entry name" value="DNAAF3"/>
</dbReference>
<dbReference type="PANTHER" id="PTHR22118">
    <property type="entry name" value="DYNEIN ASSEMBLY FACTOR 3, AXONEMAL"/>
    <property type="match status" value="1"/>
</dbReference>
<dbReference type="GO" id="GO:0044458">
    <property type="term" value="P:motile cilium assembly"/>
    <property type="evidence" value="ECO:0007669"/>
    <property type="project" value="TreeGrafter"/>
</dbReference>
<organism evidence="2">
    <name type="scientific">Capitella teleta</name>
    <name type="common">Polychaete worm</name>
    <dbReference type="NCBI Taxonomy" id="283909"/>
    <lineage>
        <taxon>Eukaryota</taxon>
        <taxon>Metazoa</taxon>
        <taxon>Spiralia</taxon>
        <taxon>Lophotrochozoa</taxon>
        <taxon>Annelida</taxon>
        <taxon>Polychaeta</taxon>
        <taxon>Sedentaria</taxon>
        <taxon>Scolecida</taxon>
        <taxon>Capitellidae</taxon>
        <taxon>Capitella</taxon>
    </lineage>
</organism>
<gene>
    <name evidence="2" type="ORF">CAPTEDRAFT_219243</name>
</gene>
<reference evidence="4" key="1">
    <citation type="submission" date="2012-12" db="EMBL/GenBank/DDBJ databases">
        <authorList>
            <person name="Hellsten U."/>
            <person name="Grimwood J."/>
            <person name="Chapman J.A."/>
            <person name="Shapiro H."/>
            <person name="Aerts A."/>
            <person name="Otillar R.P."/>
            <person name="Terry A.Y."/>
            <person name="Boore J.L."/>
            <person name="Simakov O."/>
            <person name="Marletaz F."/>
            <person name="Cho S.-J."/>
            <person name="Edsinger-Gonzales E."/>
            <person name="Havlak P."/>
            <person name="Kuo D.-H."/>
            <person name="Larsson T."/>
            <person name="Lv J."/>
            <person name="Arendt D."/>
            <person name="Savage R."/>
            <person name="Osoegawa K."/>
            <person name="de Jong P."/>
            <person name="Lindberg D.R."/>
            <person name="Seaver E.C."/>
            <person name="Weisblat D.A."/>
            <person name="Putnam N.H."/>
            <person name="Grigoriev I.V."/>
            <person name="Rokhsar D.S."/>
        </authorList>
    </citation>
    <scope>NUCLEOTIDE SEQUENCE</scope>
    <source>
        <strain evidence="4">I ESC-2004</strain>
    </source>
</reference>
<dbReference type="InterPro" id="IPR028235">
    <property type="entry name" value="DNAAF3_C"/>
</dbReference>
<protein>
    <recommendedName>
        <fullName evidence="1">Dynein assembly factor 3 C-terminal domain-containing protein</fullName>
    </recommendedName>
</protein>
<dbReference type="GO" id="GO:0070286">
    <property type="term" value="P:axonemal dynein complex assembly"/>
    <property type="evidence" value="ECO:0007669"/>
    <property type="project" value="InterPro"/>
</dbReference>
<dbReference type="STRING" id="283909.R7V2R9"/>
<dbReference type="Proteomes" id="UP000014760">
    <property type="component" value="Unassembled WGS sequence"/>
</dbReference>
<feature type="domain" description="Dynein assembly factor 3 C-terminal" evidence="1">
    <location>
        <begin position="29"/>
        <end position="147"/>
    </location>
</feature>
<evidence type="ECO:0000313" key="2">
    <source>
        <dbReference type="EMBL" id="ELU12844.1"/>
    </source>
</evidence>
<dbReference type="Pfam" id="PF14740">
    <property type="entry name" value="DUF4471"/>
    <property type="match status" value="1"/>
</dbReference>
<dbReference type="EMBL" id="KB295624">
    <property type="protein sequence ID" value="ELU12844.1"/>
    <property type="molecule type" value="Genomic_DNA"/>
</dbReference>
<dbReference type="EMBL" id="AMQN01005297">
    <property type="status" value="NOT_ANNOTATED_CDS"/>
    <property type="molecule type" value="Genomic_DNA"/>
</dbReference>
<reference evidence="3" key="3">
    <citation type="submission" date="2015-06" db="UniProtKB">
        <authorList>
            <consortium name="EnsemblMetazoa"/>
        </authorList>
    </citation>
    <scope>IDENTIFICATION</scope>
</reference>
<accession>R7V2R9</accession>
<sequence length="166" mass="18848">MRCQLSDYHVPRKFQRRTPQLAIARLLDAHAEVTEEVDEETVEEENNEDSQEKQGLMELEGIRVTFLPLGSAPDLHKKSKFQKLFNIVFFANSMVHHLNGEVNQTFADDAVVHLETSKFMLELKKEQHEEFNKKVTSIAEGVGCKSVEGLTLNHSTATFVFSATKS</sequence>